<evidence type="ECO:0000256" key="9">
    <source>
        <dbReference type="SAM" id="Phobius"/>
    </source>
</evidence>
<feature type="region of interest" description="Disordered" evidence="8">
    <location>
        <begin position="17"/>
        <end position="68"/>
    </location>
</feature>
<feature type="compositionally biased region" description="Basic and acidic residues" evidence="8">
    <location>
        <begin position="52"/>
        <end position="68"/>
    </location>
</feature>
<dbReference type="Gene3D" id="1.10.4160.10">
    <property type="entry name" value="Hydantoin permease"/>
    <property type="match status" value="1"/>
</dbReference>
<proteinExistence type="inferred from homology"/>
<reference evidence="10 11" key="1">
    <citation type="submission" date="2019-12" db="EMBL/GenBank/DDBJ databases">
        <title>Whole genome shotgun sequence of Streptomyces caniferus NBRC 15389.</title>
        <authorList>
            <person name="Ichikawa N."/>
            <person name="Kimura A."/>
            <person name="Kitahashi Y."/>
            <person name="Komaki H."/>
            <person name="Tamura T."/>
        </authorList>
    </citation>
    <scope>NUCLEOTIDE SEQUENCE [LARGE SCALE GENOMIC DNA]</scope>
    <source>
        <strain evidence="10 11">NBRC 15389</strain>
    </source>
</reference>
<dbReference type="PANTHER" id="PTHR31806">
    <property type="entry name" value="PURINE-CYTOSINE PERMEASE FCY2-RELATED"/>
    <property type="match status" value="1"/>
</dbReference>
<gene>
    <name evidence="10" type="ORF">Scani_28220</name>
</gene>
<dbReference type="EMBL" id="BLIN01000003">
    <property type="protein sequence ID" value="GFE06554.1"/>
    <property type="molecule type" value="Genomic_DNA"/>
</dbReference>
<feature type="transmembrane region" description="Helical" evidence="9">
    <location>
        <begin position="197"/>
        <end position="218"/>
    </location>
</feature>
<evidence type="ECO:0000256" key="7">
    <source>
        <dbReference type="PIRNR" id="PIRNR002744"/>
    </source>
</evidence>
<evidence type="ECO:0000256" key="2">
    <source>
        <dbReference type="ARBA" id="ARBA00008974"/>
    </source>
</evidence>
<dbReference type="InterPro" id="IPR001248">
    <property type="entry name" value="Pur-cyt_permease"/>
</dbReference>
<comment type="subcellular location">
    <subcellularLocation>
        <location evidence="1">Membrane</location>
        <topology evidence="1">Multi-pass membrane protein</topology>
    </subcellularLocation>
</comment>
<feature type="transmembrane region" description="Helical" evidence="9">
    <location>
        <begin position="295"/>
        <end position="317"/>
    </location>
</feature>
<feature type="transmembrane region" description="Helical" evidence="9">
    <location>
        <begin position="104"/>
        <end position="124"/>
    </location>
</feature>
<evidence type="ECO:0000256" key="8">
    <source>
        <dbReference type="SAM" id="MobiDB-lite"/>
    </source>
</evidence>
<dbReference type="Proteomes" id="UP000435837">
    <property type="component" value="Unassembled WGS sequence"/>
</dbReference>
<protein>
    <submittedName>
        <fullName evidence="10">Allantoin permease</fullName>
    </submittedName>
</protein>
<feature type="transmembrane region" description="Helical" evidence="9">
    <location>
        <begin position="74"/>
        <end position="92"/>
    </location>
</feature>
<keyword evidence="5 9" id="KW-1133">Transmembrane helix</keyword>
<dbReference type="GO" id="GO:0022857">
    <property type="term" value="F:transmembrane transporter activity"/>
    <property type="evidence" value="ECO:0007669"/>
    <property type="project" value="InterPro"/>
</dbReference>
<comment type="caution">
    <text evidence="10">The sequence shown here is derived from an EMBL/GenBank/DDBJ whole genome shotgun (WGS) entry which is preliminary data.</text>
</comment>
<dbReference type="InterPro" id="IPR026030">
    <property type="entry name" value="Pur-cyt_permease_Fcy2/21/22"/>
</dbReference>
<feature type="transmembrane region" description="Helical" evidence="9">
    <location>
        <begin position="254"/>
        <end position="275"/>
    </location>
</feature>
<evidence type="ECO:0000256" key="4">
    <source>
        <dbReference type="ARBA" id="ARBA00022692"/>
    </source>
</evidence>
<evidence type="ECO:0000256" key="3">
    <source>
        <dbReference type="ARBA" id="ARBA00022448"/>
    </source>
</evidence>
<sequence length="524" mass="54060">MSAPVMHVCHVAQDRGAVTRRPARRVRDHGRMTQQQARERAGPPAAAPSTRAVERHGIDPVPDSERHGSPRSLFWPWAASGLSLLSVAYGVYLMGLGLDPWQTIVTGALGYVLSFLLVGLVSVAGTRTGAPTMAIGRACFGTQGNKLPALFSYVSNVGWETVLVALSSLGGSAILTRLAPAAFARADGRTPTTTAQALCFAATAVTVVVVGVFGHALIMRVQRFLTAAITVLTVVYMALMADRIDPTALGKGPAAGLGTCVGGVVFAMTLLGLGWVNCGADYSRYLLRTSSGRAITGWTTLGGVLPPLALLVFGVLLNAGDPELAAAAAADPVGALAGALPTWFLVPYLLTAVGGFVSGAIMDIYSSGMAMLALGIPVRRHLAVVVDGVLMAFGGWYVLFVSPSFFATFQAFLSVIGVAMAAWTAVFLVERWRRRHTGSVPTPVRALGGPAVFSLTVATVVGLGLITSGDPHIAKAVGFLLTDSAARGTLGAMNPGVVVALAVAGALYACTAPLADRFAPGGAR</sequence>
<feature type="transmembrane region" description="Helical" evidence="9">
    <location>
        <begin position="489"/>
        <end position="510"/>
    </location>
</feature>
<keyword evidence="6 7" id="KW-0472">Membrane</keyword>
<evidence type="ECO:0000313" key="10">
    <source>
        <dbReference type="EMBL" id="GFE06554.1"/>
    </source>
</evidence>
<feature type="transmembrane region" description="Helical" evidence="9">
    <location>
        <begin position="224"/>
        <end position="242"/>
    </location>
</feature>
<evidence type="ECO:0000256" key="1">
    <source>
        <dbReference type="ARBA" id="ARBA00004141"/>
    </source>
</evidence>
<evidence type="ECO:0000313" key="11">
    <source>
        <dbReference type="Proteomes" id="UP000435837"/>
    </source>
</evidence>
<evidence type="ECO:0000256" key="6">
    <source>
        <dbReference type="ARBA" id="ARBA00023136"/>
    </source>
</evidence>
<accession>A0A640S6Y2</accession>
<keyword evidence="4 9" id="KW-0812">Transmembrane</keyword>
<organism evidence="10 11">
    <name type="scientific">Streptomyces caniferus</name>
    <dbReference type="NCBI Taxonomy" id="285557"/>
    <lineage>
        <taxon>Bacteria</taxon>
        <taxon>Bacillati</taxon>
        <taxon>Actinomycetota</taxon>
        <taxon>Actinomycetes</taxon>
        <taxon>Kitasatosporales</taxon>
        <taxon>Streptomycetaceae</taxon>
        <taxon>Streptomyces</taxon>
    </lineage>
</organism>
<dbReference type="PANTHER" id="PTHR31806:SF1">
    <property type="entry name" value="PURINE-CYTOSINE PERMEASE FCY2-RELATED"/>
    <property type="match status" value="1"/>
</dbReference>
<dbReference type="PIRSF" id="PIRSF002744">
    <property type="entry name" value="Pur-cyt_permease"/>
    <property type="match status" value="1"/>
</dbReference>
<name>A0A640S6Y2_9ACTN</name>
<feature type="transmembrane region" description="Helical" evidence="9">
    <location>
        <begin position="405"/>
        <end position="429"/>
    </location>
</feature>
<feature type="transmembrane region" description="Helical" evidence="9">
    <location>
        <begin position="157"/>
        <end position="176"/>
    </location>
</feature>
<keyword evidence="3 7" id="KW-0813">Transport</keyword>
<comment type="similarity">
    <text evidence="2 7">Belongs to the purine-cytosine permease (2.A.39) family.</text>
</comment>
<evidence type="ECO:0000256" key="5">
    <source>
        <dbReference type="ARBA" id="ARBA00022989"/>
    </source>
</evidence>
<dbReference type="GO" id="GO:0005886">
    <property type="term" value="C:plasma membrane"/>
    <property type="evidence" value="ECO:0007669"/>
    <property type="project" value="TreeGrafter"/>
</dbReference>
<dbReference type="Pfam" id="PF02133">
    <property type="entry name" value="Transp_cyt_pur"/>
    <property type="match status" value="1"/>
</dbReference>
<dbReference type="AlphaFoldDB" id="A0A640S6Y2"/>
<feature type="transmembrane region" description="Helical" evidence="9">
    <location>
        <begin position="381"/>
        <end position="399"/>
    </location>
</feature>
<feature type="transmembrane region" description="Helical" evidence="9">
    <location>
        <begin position="450"/>
        <end position="469"/>
    </location>
</feature>